<reference evidence="1 2" key="1">
    <citation type="journal article" date="2020" name="Nat. Food">
        <title>A phased Vanilla planifolia genome enables genetic improvement of flavour and production.</title>
        <authorList>
            <person name="Hasing T."/>
            <person name="Tang H."/>
            <person name="Brym M."/>
            <person name="Khazi F."/>
            <person name="Huang T."/>
            <person name="Chambers A.H."/>
        </authorList>
    </citation>
    <scope>NUCLEOTIDE SEQUENCE [LARGE SCALE GENOMIC DNA]</scope>
    <source>
        <tissue evidence="1">Leaf</tissue>
    </source>
</reference>
<name>A0A835PA42_VANPL</name>
<sequence>MDVDPDEHDEDDFAKRIGLISLRIQLKIPEVQLGGYSVIFEEKKYTITNKATQQIMAVTEMTTNKLFPLEISSVEEKVMAVKLPNPSEIWHWTPSASERISDELEFSKRRSSLRLRSIVEMDASDLRNRLTKQRRLNVSSYIKSDGHSYWNRYHTHNSYGDTRRLPERTISNWLRGRIKFFKPFAWENRVKCFSMISSGFQGRLGGRFGGKAAENFHYNARKMGRKEKAGDAANPLDFAGPRSLVELRGARADATKNIDSISSPEPESKKCLKEAELLGYDVSVSFEATTEKEENEGLHSRRDAHKGNFENYDRIGVDQPKVETCAKEEALNHANDDVITPRQHAIGDETEPWYSNPIDGGCEGEAGVDYKRKYDITGCMDVDPDEHNEEDDFAKRLGLIYS</sequence>
<accession>A0A835PA42</accession>
<proteinExistence type="predicted"/>
<dbReference type="OrthoDB" id="1739705at2759"/>
<evidence type="ECO:0000313" key="2">
    <source>
        <dbReference type="Proteomes" id="UP000639772"/>
    </source>
</evidence>
<evidence type="ECO:0000313" key="1">
    <source>
        <dbReference type="EMBL" id="KAG0446757.1"/>
    </source>
</evidence>
<protein>
    <submittedName>
        <fullName evidence="1">Uncharacterized protein</fullName>
    </submittedName>
</protein>
<dbReference type="AlphaFoldDB" id="A0A835PA42"/>
<gene>
    <name evidence="1" type="ORF">HPP92_028671</name>
</gene>
<dbReference type="EMBL" id="JADCNM010000543">
    <property type="protein sequence ID" value="KAG0446757.1"/>
    <property type="molecule type" value="Genomic_DNA"/>
</dbReference>
<organism evidence="1 2">
    <name type="scientific">Vanilla planifolia</name>
    <name type="common">Vanilla</name>
    <dbReference type="NCBI Taxonomy" id="51239"/>
    <lineage>
        <taxon>Eukaryota</taxon>
        <taxon>Viridiplantae</taxon>
        <taxon>Streptophyta</taxon>
        <taxon>Embryophyta</taxon>
        <taxon>Tracheophyta</taxon>
        <taxon>Spermatophyta</taxon>
        <taxon>Magnoliopsida</taxon>
        <taxon>Liliopsida</taxon>
        <taxon>Asparagales</taxon>
        <taxon>Orchidaceae</taxon>
        <taxon>Vanilloideae</taxon>
        <taxon>Vanilleae</taxon>
        <taxon>Vanilla</taxon>
    </lineage>
</organism>
<comment type="caution">
    <text evidence="1">The sequence shown here is derived from an EMBL/GenBank/DDBJ whole genome shotgun (WGS) entry which is preliminary data.</text>
</comment>
<dbReference type="Proteomes" id="UP000639772">
    <property type="component" value="Unassembled WGS sequence"/>
</dbReference>